<comment type="subunit">
    <text evidence="10">Component of the Sec protein translocase complex. Heterotrimer consisting of SecY, SecE and SecG subunits. The heterotrimers can form oligomers, although 1 heterotrimer is thought to be able to translocate proteins. Interacts with the ribosome. Interacts with SecDF, and other proteins may be involved. Interacts with SecA.</text>
</comment>
<dbReference type="PROSITE" id="PS00756">
    <property type="entry name" value="SECY_2"/>
    <property type="match status" value="1"/>
</dbReference>
<evidence type="ECO:0000256" key="7">
    <source>
        <dbReference type="ARBA" id="ARBA00023010"/>
    </source>
</evidence>
<feature type="transmembrane region" description="Helical" evidence="10">
    <location>
        <begin position="377"/>
        <end position="399"/>
    </location>
</feature>
<feature type="transmembrane region" description="Helical" evidence="10">
    <location>
        <begin position="227"/>
        <end position="249"/>
    </location>
</feature>
<comment type="similarity">
    <text evidence="2 10 13">Belongs to the SecY/SEC61-alpha family.</text>
</comment>
<protein>
    <recommendedName>
        <fullName evidence="9 10">Protein translocase subunit SecY</fullName>
    </recommendedName>
</protein>
<sequence>MKETGMASAAEQMAANLSWSALGKASDLRARIFFTIGLLIIYRLGTYIPVPGIDADALRSFMERASQGIGGMLSMFTGGALGRMGVFALGIMPYISASIIVQLLTALVPALEQMKKEGEQGRKKINQITRYSTVGLATFQAWGLATSLYNGGMANESVPHLFFISSVVVTLVGGTMFLMWLGEQITARGIGNGVSLIIFVGIVANIPHAAATFFAQGRAAGNTSIPITIGVLVMVIAVIAFVVFMERALRKIHIQYPRRQVGMKIYDGSSSHLPIKVNPAGVIPAIFASSLLLLPTTISTFSGDNTGPIMSTILAYFGPGQPLYLAFYAGMIVFFAYFYTANVTFKSDEVAENLKNQGGFIPGIRPGKKTEDYLDYVVARILVIGSAYLALVCLLPTILQTELHVPFYFGGTSVLIVVSVTMDTINQIQSHLLAHQYEGLIERSQLRGKRKSATKKAPTRR</sequence>
<dbReference type="InterPro" id="IPR023201">
    <property type="entry name" value="SecY_dom_sf"/>
</dbReference>
<comment type="function">
    <text evidence="10 11">The central subunit of the protein translocation channel SecYEG. Consists of two halves formed by TMs 1-5 and 6-10. These two domains form a lateral gate at the front which open onto the bilayer between TMs 2 and 7, and are clamped together by SecE at the back. The channel is closed by both a pore ring composed of hydrophobic SecY resides and a short helix (helix 2A) on the extracellular side of the membrane which forms a plug. The plug probably moves laterally to allow the channel to open. The ring and the pore may move independently.</text>
</comment>
<name>A0A318U3E7_9RHOB</name>
<dbReference type="PIRSF" id="PIRSF004557">
    <property type="entry name" value="SecY"/>
    <property type="match status" value="1"/>
</dbReference>
<dbReference type="Pfam" id="PF00344">
    <property type="entry name" value="SecY"/>
    <property type="match status" value="1"/>
</dbReference>
<organism evidence="14 15">
    <name type="scientific">Rhodobacter viridis</name>
    <dbReference type="NCBI Taxonomy" id="1054202"/>
    <lineage>
        <taxon>Bacteria</taxon>
        <taxon>Pseudomonadati</taxon>
        <taxon>Pseudomonadota</taxon>
        <taxon>Alphaproteobacteria</taxon>
        <taxon>Rhodobacterales</taxon>
        <taxon>Rhodobacter group</taxon>
        <taxon>Rhodobacter</taxon>
    </lineage>
</organism>
<dbReference type="GO" id="GO:0005886">
    <property type="term" value="C:plasma membrane"/>
    <property type="evidence" value="ECO:0007669"/>
    <property type="project" value="UniProtKB-SubCell"/>
</dbReference>
<keyword evidence="7 10" id="KW-0811">Translocation</keyword>
<feature type="transmembrane region" description="Helical" evidence="10">
    <location>
        <begin position="32"/>
        <end position="50"/>
    </location>
</feature>
<evidence type="ECO:0000256" key="9">
    <source>
        <dbReference type="ARBA" id="ARBA00039733"/>
    </source>
</evidence>
<evidence type="ECO:0000256" key="5">
    <source>
        <dbReference type="ARBA" id="ARBA00022927"/>
    </source>
</evidence>
<comment type="subcellular location">
    <subcellularLocation>
        <location evidence="10">Cell membrane</location>
        <topology evidence="10">Multi-pass membrane protein</topology>
    </subcellularLocation>
    <subcellularLocation>
        <location evidence="1 12">Membrane</location>
        <topology evidence="1 12">Multi-pass membrane protein</topology>
    </subcellularLocation>
</comment>
<proteinExistence type="inferred from homology"/>
<keyword evidence="6 10" id="KW-1133">Transmembrane helix</keyword>
<feature type="transmembrane region" description="Helical" evidence="10">
    <location>
        <begin position="161"/>
        <end position="181"/>
    </location>
</feature>
<evidence type="ECO:0000313" key="14">
    <source>
        <dbReference type="EMBL" id="PYF10987.1"/>
    </source>
</evidence>
<accession>A0A318U3E7</accession>
<dbReference type="NCBIfam" id="TIGR00967">
    <property type="entry name" value="3a0501s007"/>
    <property type="match status" value="1"/>
</dbReference>
<dbReference type="PROSITE" id="PS00755">
    <property type="entry name" value="SECY_1"/>
    <property type="match status" value="1"/>
</dbReference>
<evidence type="ECO:0000313" key="15">
    <source>
        <dbReference type="Proteomes" id="UP000247727"/>
    </source>
</evidence>
<gene>
    <name evidence="10" type="primary">secY</name>
    <name evidence="14" type="ORF">C8J30_10381</name>
</gene>
<dbReference type="Gene3D" id="1.10.3370.10">
    <property type="entry name" value="SecY subunit domain"/>
    <property type="match status" value="1"/>
</dbReference>
<keyword evidence="8 10" id="KW-0472">Membrane</keyword>
<keyword evidence="3 10" id="KW-0813">Transport</keyword>
<dbReference type="SUPFAM" id="SSF103491">
    <property type="entry name" value="Preprotein translocase SecY subunit"/>
    <property type="match status" value="1"/>
</dbReference>
<evidence type="ECO:0000256" key="11">
    <source>
        <dbReference type="RuleBase" id="RU000537"/>
    </source>
</evidence>
<dbReference type="InterPro" id="IPR026593">
    <property type="entry name" value="SecY"/>
</dbReference>
<dbReference type="PRINTS" id="PR00303">
    <property type="entry name" value="SECYTRNLCASE"/>
</dbReference>
<dbReference type="PANTHER" id="PTHR10906">
    <property type="entry name" value="SECY/SEC61-ALPHA FAMILY MEMBER"/>
    <property type="match status" value="1"/>
</dbReference>
<dbReference type="FunFam" id="1.10.3370.10:FF:000001">
    <property type="entry name" value="Preprotein translocase subunit SecY"/>
    <property type="match status" value="1"/>
</dbReference>
<feature type="transmembrane region" description="Helical" evidence="10">
    <location>
        <begin position="131"/>
        <end position="149"/>
    </location>
</feature>
<evidence type="ECO:0000256" key="6">
    <source>
        <dbReference type="ARBA" id="ARBA00022989"/>
    </source>
</evidence>
<evidence type="ECO:0000256" key="2">
    <source>
        <dbReference type="ARBA" id="ARBA00005751"/>
    </source>
</evidence>
<dbReference type="Proteomes" id="UP000247727">
    <property type="component" value="Unassembled WGS sequence"/>
</dbReference>
<dbReference type="GO" id="GO:0006605">
    <property type="term" value="P:protein targeting"/>
    <property type="evidence" value="ECO:0007669"/>
    <property type="project" value="UniProtKB-UniRule"/>
</dbReference>
<dbReference type="AlphaFoldDB" id="A0A318U3E7"/>
<keyword evidence="15" id="KW-1185">Reference proteome</keyword>
<dbReference type="HAMAP" id="MF_01465">
    <property type="entry name" value="SecY"/>
    <property type="match status" value="1"/>
</dbReference>
<feature type="transmembrane region" description="Helical" evidence="10">
    <location>
        <begin position="193"/>
        <end position="215"/>
    </location>
</feature>
<keyword evidence="5 10" id="KW-0653">Protein transport</keyword>
<evidence type="ECO:0000256" key="8">
    <source>
        <dbReference type="ARBA" id="ARBA00023136"/>
    </source>
</evidence>
<feature type="transmembrane region" description="Helical" evidence="10">
    <location>
        <begin position="91"/>
        <end position="111"/>
    </location>
</feature>
<dbReference type="InterPro" id="IPR002208">
    <property type="entry name" value="SecY/SEC61-alpha"/>
</dbReference>
<dbReference type="GO" id="GO:0065002">
    <property type="term" value="P:intracellular protein transmembrane transport"/>
    <property type="evidence" value="ECO:0007669"/>
    <property type="project" value="UniProtKB-UniRule"/>
</dbReference>
<dbReference type="GO" id="GO:0043952">
    <property type="term" value="P:protein transport by the Sec complex"/>
    <property type="evidence" value="ECO:0007669"/>
    <property type="project" value="UniProtKB-UniRule"/>
</dbReference>
<dbReference type="InterPro" id="IPR030659">
    <property type="entry name" value="SecY_CS"/>
</dbReference>
<evidence type="ECO:0000256" key="1">
    <source>
        <dbReference type="ARBA" id="ARBA00004141"/>
    </source>
</evidence>
<keyword evidence="10" id="KW-1003">Cell membrane</keyword>
<dbReference type="EMBL" id="QJTK01000003">
    <property type="protein sequence ID" value="PYF10987.1"/>
    <property type="molecule type" value="Genomic_DNA"/>
</dbReference>
<evidence type="ECO:0000256" key="13">
    <source>
        <dbReference type="RuleBase" id="RU004349"/>
    </source>
</evidence>
<feature type="transmembrane region" description="Helical" evidence="10">
    <location>
        <begin position="405"/>
        <end position="425"/>
    </location>
</feature>
<reference evidence="14 15" key="1">
    <citation type="submission" date="2018-06" db="EMBL/GenBank/DDBJ databases">
        <title>Genomic Encyclopedia of Type Strains, Phase III (KMG-III): the genomes of soil and plant-associated and newly described type strains.</title>
        <authorList>
            <person name="Whitman W."/>
        </authorList>
    </citation>
    <scope>NUCLEOTIDE SEQUENCE [LARGE SCALE GENOMIC DNA]</scope>
    <source>
        <strain evidence="14 15">JA737</strain>
    </source>
</reference>
<evidence type="ECO:0000256" key="4">
    <source>
        <dbReference type="ARBA" id="ARBA00022692"/>
    </source>
</evidence>
<feature type="transmembrane region" description="Helical" evidence="10">
    <location>
        <begin position="321"/>
        <end position="339"/>
    </location>
</feature>
<keyword evidence="4 10" id="KW-0812">Transmembrane</keyword>
<evidence type="ECO:0000256" key="10">
    <source>
        <dbReference type="HAMAP-Rule" id="MF_01465"/>
    </source>
</evidence>
<feature type="transmembrane region" description="Helical" evidence="10">
    <location>
        <begin position="280"/>
        <end position="301"/>
    </location>
</feature>
<comment type="caution">
    <text evidence="14">The sequence shown here is derived from an EMBL/GenBank/DDBJ whole genome shotgun (WGS) entry which is preliminary data.</text>
</comment>
<evidence type="ECO:0000256" key="3">
    <source>
        <dbReference type="ARBA" id="ARBA00022448"/>
    </source>
</evidence>
<evidence type="ECO:0000256" key="12">
    <source>
        <dbReference type="RuleBase" id="RU003484"/>
    </source>
</evidence>